<dbReference type="FunFam" id="2.60.34.10:FF:000012">
    <property type="entry name" value="Heat shock 70 kDa protein"/>
    <property type="match status" value="1"/>
</dbReference>
<dbReference type="Pfam" id="PF00012">
    <property type="entry name" value="HSP70"/>
    <property type="match status" value="1"/>
</dbReference>
<dbReference type="FunFam" id="3.30.420.40:FF:000026">
    <property type="entry name" value="Heat shock protein 70"/>
    <property type="match status" value="1"/>
</dbReference>
<dbReference type="GO" id="GO:0016887">
    <property type="term" value="F:ATP hydrolysis activity"/>
    <property type="evidence" value="ECO:0000318"/>
    <property type="project" value="GO_Central"/>
</dbReference>
<dbReference type="FunFam" id="3.30.30.30:FF:000001">
    <property type="entry name" value="heat shock 70 kDa protein-like"/>
    <property type="match status" value="1"/>
</dbReference>
<evidence type="ECO:0000313" key="6">
    <source>
        <dbReference type="EMBL" id="AES78195.1"/>
    </source>
</evidence>
<reference evidence="6 9" key="1">
    <citation type="journal article" date="2011" name="Nature">
        <title>The Medicago genome provides insight into the evolution of rhizobial symbioses.</title>
        <authorList>
            <person name="Young N.D."/>
            <person name="Debelle F."/>
            <person name="Oldroyd G.E."/>
            <person name="Geurts R."/>
            <person name="Cannon S.B."/>
            <person name="Udvardi M.K."/>
            <person name="Benedito V.A."/>
            <person name="Mayer K.F."/>
            <person name="Gouzy J."/>
            <person name="Schoof H."/>
            <person name="Van de Peer Y."/>
            <person name="Proost S."/>
            <person name="Cook D.R."/>
            <person name="Meyers B.C."/>
            <person name="Spannagl M."/>
            <person name="Cheung F."/>
            <person name="De Mita S."/>
            <person name="Krishnakumar V."/>
            <person name="Gundlach H."/>
            <person name="Zhou S."/>
            <person name="Mudge J."/>
            <person name="Bharti A.K."/>
            <person name="Murray J.D."/>
            <person name="Naoumkina M.A."/>
            <person name="Rosen B."/>
            <person name="Silverstein K.A."/>
            <person name="Tang H."/>
            <person name="Rombauts S."/>
            <person name="Zhao P.X."/>
            <person name="Zhou P."/>
            <person name="Barbe V."/>
            <person name="Bardou P."/>
            <person name="Bechner M."/>
            <person name="Bellec A."/>
            <person name="Berger A."/>
            <person name="Berges H."/>
            <person name="Bidwell S."/>
            <person name="Bisseling T."/>
            <person name="Choisne N."/>
            <person name="Couloux A."/>
            <person name="Denny R."/>
            <person name="Deshpande S."/>
            <person name="Dai X."/>
            <person name="Doyle J.J."/>
            <person name="Dudez A.M."/>
            <person name="Farmer A.D."/>
            <person name="Fouteau S."/>
            <person name="Franken C."/>
            <person name="Gibelin C."/>
            <person name="Gish J."/>
            <person name="Goldstein S."/>
            <person name="Gonzalez A.J."/>
            <person name="Green P.J."/>
            <person name="Hallab A."/>
            <person name="Hartog M."/>
            <person name="Hua A."/>
            <person name="Humphray S.J."/>
            <person name="Jeong D.H."/>
            <person name="Jing Y."/>
            <person name="Jocker A."/>
            <person name="Kenton S.M."/>
            <person name="Kim D.J."/>
            <person name="Klee K."/>
            <person name="Lai H."/>
            <person name="Lang C."/>
            <person name="Lin S."/>
            <person name="Macmil S.L."/>
            <person name="Magdelenat G."/>
            <person name="Matthews L."/>
            <person name="McCorrison J."/>
            <person name="Monaghan E.L."/>
            <person name="Mun J.H."/>
            <person name="Najar F.Z."/>
            <person name="Nicholson C."/>
            <person name="Noirot C."/>
            <person name="O'Bleness M."/>
            <person name="Paule C.R."/>
            <person name="Poulain J."/>
            <person name="Prion F."/>
            <person name="Qin B."/>
            <person name="Qu C."/>
            <person name="Retzel E.F."/>
            <person name="Riddle C."/>
            <person name="Sallet E."/>
            <person name="Samain S."/>
            <person name="Samson N."/>
            <person name="Sanders I."/>
            <person name="Saurat O."/>
            <person name="Scarpelli C."/>
            <person name="Schiex T."/>
            <person name="Segurens B."/>
            <person name="Severin A.J."/>
            <person name="Sherrier D.J."/>
            <person name="Shi R."/>
            <person name="Sims S."/>
            <person name="Singer S.R."/>
            <person name="Sinharoy S."/>
            <person name="Sterck L."/>
            <person name="Viollet A."/>
            <person name="Wang B.B."/>
            <person name="Wang K."/>
            <person name="Wang M."/>
            <person name="Wang X."/>
            <person name="Warfsmann J."/>
            <person name="Weissenbach J."/>
            <person name="White D.D."/>
            <person name="White J.D."/>
            <person name="Wiley G.B."/>
            <person name="Wincker P."/>
            <person name="Xing Y."/>
            <person name="Yang L."/>
            <person name="Yao Z."/>
            <person name="Ying F."/>
            <person name="Zhai J."/>
            <person name="Zhou L."/>
            <person name="Zuber A."/>
            <person name="Denarie J."/>
            <person name="Dixon R.A."/>
            <person name="May G.D."/>
            <person name="Schwartz D.C."/>
            <person name="Rogers J."/>
            <person name="Quetier F."/>
            <person name="Town C.D."/>
            <person name="Roe B.A."/>
        </authorList>
    </citation>
    <scope>NUCLEOTIDE SEQUENCE [LARGE SCALE GENOMIC DNA]</scope>
    <source>
        <strain evidence="6">A17</strain>
        <strain evidence="8 9">cv. Jemalong A17</strain>
    </source>
</reference>
<dbReference type="Proteomes" id="UP000002051">
    <property type="component" value="Unassembled WGS sequence"/>
</dbReference>
<dbReference type="InterPro" id="IPR029048">
    <property type="entry name" value="HSP70_C_sf"/>
</dbReference>
<dbReference type="SUPFAM" id="SSF100920">
    <property type="entry name" value="Heat shock protein 70kD (HSP70), peptide-binding domain"/>
    <property type="match status" value="1"/>
</dbReference>
<dbReference type="GO" id="GO:0005524">
    <property type="term" value="F:ATP binding"/>
    <property type="evidence" value="ECO:0007669"/>
    <property type="project" value="UniProtKB-KW"/>
</dbReference>
<keyword evidence="9" id="KW-1185">Reference proteome</keyword>
<dbReference type="InterPro" id="IPR018181">
    <property type="entry name" value="Heat_shock_70_CS"/>
</dbReference>
<dbReference type="OrthoDB" id="1400057at2759"/>
<dbReference type="eggNOG" id="KOG0101">
    <property type="taxonomic scope" value="Eukaryota"/>
</dbReference>
<dbReference type="InterPro" id="IPR043129">
    <property type="entry name" value="ATPase_NBD"/>
</dbReference>
<dbReference type="PRINTS" id="PR00301">
    <property type="entry name" value="HEATSHOCK70"/>
</dbReference>
<sequence>MARIYDGNAVGIDLGTTYSCVGVWLEEKNRVEIIHNDEGNKITPSFVAFTDDQRLVGGAAKDQAAINPENTVFDAKRLIGRKFSDPVVQNDIMLWPFKVISGVNDKPMITVKYKGQEKNLCAEEISSIILTNMKKIAETYLKSPVQNAVVTVPAYFNDSQRKATMDAGAIAGLNVMRIINEPTAAAIAYGLDNKGNCDGERNIFVFDLGGGTFDVSLLTIKGDVFEVKATAGNTHLGGGDFDNRMLNYFVEEFKRKNNVDITKNPRALRRLRTACEKAKRTLSFKLVTTIEIDYLCEGVDFSSSITRVKFEEINMDLFNECINTVESCLTDSKIEKNGVDDIVLVGGSSRIPKVQELLSDFFNGKDLCKNINPDEAVASGAAVQASLLCKDFKKVPNLVLRDVTPLSLGISGHGDIMAVVIPRNTTVPVKRPHECGTAKDNQSSARIKVYEGERARASDNNLLGFFNLSCVPGAPRGHPFEVCFTIDENGILTVSAKEISSGNTNEITITNDKERLSADEIKRLIQEAEVYLAEDQKFLRKAKVMNSLDDCVYKLRNALKNKDIKLKCSSQKVKKINHAITMATNLLDKNNQENDIDVLVDHLKELESMLEDLLVKSG</sequence>
<dbReference type="SUPFAM" id="SSF53067">
    <property type="entry name" value="Actin-like ATPase domain"/>
    <property type="match status" value="2"/>
</dbReference>
<evidence type="ECO:0000256" key="5">
    <source>
        <dbReference type="SAM" id="Coils"/>
    </source>
</evidence>
<evidence type="ECO:0000256" key="3">
    <source>
        <dbReference type="ARBA" id="ARBA00022840"/>
    </source>
</evidence>
<keyword evidence="3 4" id="KW-0067">ATP-binding</keyword>
<dbReference type="GO" id="GO:0044183">
    <property type="term" value="F:protein folding chaperone"/>
    <property type="evidence" value="ECO:0000318"/>
    <property type="project" value="GO_Central"/>
</dbReference>
<reference evidence="6 9" key="2">
    <citation type="journal article" date="2014" name="BMC Genomics">
        <title>An improved genome release (version Mt4.0) for the model legume Medicago truncatula.</title>
        <authorList>
            <person name="Tang H."/>
            <person name="Krishnakumar V."/>
            <person name="Bidwell S."/>
            <person name="Rosen B."/>
            <person name="Chan A."/>
            <person name="Zhou S."/>
            <person name="Gentzbittel L."/>
            <person name="Childs K.L."/>
            <person name="Yandell M."/>
            <person name="Gundlach H."/>
            <person name="Mayer K.F."/>
            <person name="Schwartz D.C."/>
            <person name="Town C.D."/>
        </authorList>
    </citation>
    <scope>GENOME REANNOTATION</scope>
    <source>
        <strain evidence="8 9">cv. Jemalong A17</strain>
    </source>
</reference>
<evidence type="ECO:0000313" key="8">
    <source>
        <dbReference type="EnsemblPlants" id="AES78195"/>
    </source>
</evidence>
<keyword evidence="6" id="KW-0346">Stress response</keyword>
<dbReference type="AlphaFoldDB" id="G7KZZ2"/>
<reference evidence="8" key="3">
    <citation type="submission" date="2015-04" db="UniProtKB">
        <authorList>
            <consortium name="EnsemblPlants"/>
        </authorList>
    </citation>
    <scope>IDENTIFICATION</scope>
    <source>
        <strain evidence="8">cv. Jemalong A17</strain>
    </source>
</reference>
<evidence type="ECO:0000256" key="2">
    <source>
        <dbReference type="ARBA" id="ARBA00022741"/>
    </source>
</evidence>
<dbReference type="EMBL" id="CM001223">
    <property type="protein sequence ID" value="AES78195.1"/>
    <property type="molecule type" value="Genomic_DNA"/>
</dbReference>
<dbReference type="PaxDb" id="3880-AES78195"/>
<dbReference type="Gramene" id="rna39002">
    <property type="protein sequence ID" value="RHN44836.1"/>
    <property type="gene ID" value="gene39002"/>
</dbReference>
<dbReference type="EMBL" id="PSQE01000007">
    <property type="protein sequence ID" value="RHN44836.1"/>
    <property type="molecule type" value="Genomic_DNA"/>
</dbReference>
<accession>G7KZZ2</accession>
<gene>
    <name evidence="8" type="primary">11439796</name>
    <name evidence="6" type="ordered locus">MTR_7g025770</name>
    <name evidence="7" type="ORF">MtrunA17_Chr7g0223721</name>
</gene>
<dbReference type="EnsemblPlants" id="AES78195">
    <property type="protein sequence ID" value="AES78195"/>
    <property type="gene ID" value="MTR_7g025770"/>
</dbReference>
<dbReference type="Proteomes" id="UP000265566">
    <property type="component" value="Chromosome 7"/>
</dbReference>
<dbReference type="InterPro" id="IPR013126">
    <property type="entry name" value="Hsp_70_fam"/>
</dbReference>
<feature type="coiled-coil region" evidence="5">
    <location>
        <begin position="589"/>
        <end position="616"/>
    </location>
</feature>
<name>G7KZZ2_MEDTR</name>
<proteinExistence type="inferred from homology"/>
<dbReference type="PROSITE" id="PS01036">
    <property type="entry name" value="HSP70_3"/>
    <property type="match status" value="1"/>
</dbReference>
<keyword evidence="5" id="KW-0175">Coiled coil</keyword>
<dbReference type="NCBIfam" id="NF001413">
    <property type="entry name" value="PRK00290.1"/>
    <property type="match status" value="1"/>
</dbReference>
<evidence type="ECO:0000313" key="9">
    <source>
        <dbReference type="Proteomes" id="UP000002051"/>
    </source>
</evidence>
<dbReference type="Gene3D" id="2.60.34.10">
    <property type="entry name" value="Substrate Binding Domain Of DNAk, Chain A, domain 1"/>
    <property type="match status" value="1"/>
</dbReference>
<dbReference type="OMA" id="ECINTVE"/>
<dbReference type="PANTHER" id="PTHR19375">
    <property type="entry name" value="HEAT SHOCK PROTEIN 70KDA"/>
    <property type="match status" value="1"/>
</dbReference>
<evidence type="ECO:0000313" key="7">
    <source>
        <dbReference type="EMBL" id="RHN44836.1"/>
    </source>
</evidence>
<dbReference type="Gene3D" id="3.30.420.40">
    <property type="match status" value="2"/>
</dbReference>
<dbReference type="Gene3D" id="3.90.640.10">
    <property type="entry name" value="Actin, Chain A, domain 4"/>
    <property type="match status" value="1"/>
</dbReference>
<evidence type="ECO:0000256" key="4">
    <source>
        <dbReference type="RuleBase" id="RU003322"/>
    </source>
</evidence>
<dbReference type="GO" id="GO:0005737">
    <property type="term" value="C:cytoplasm"/>
    <property type="evidence" value="ECO:0000318"/>
    <property type="project" value="GO_Central"/>
</dbReference>
<dbReference type="HOGENOM" id="CLU_005965_2_1_1"/>
<dbReference type="Gene3D" id="3.30.30.30">
    <property type="match status" value="1"/>
</dbReference>
<dbReference type="KEGG" id="mtr:11439796"/>
<evidence type="ECO:0000256" key="1">
    <source>
        <dbReference type="ARBA" id="ARBA00007381"/>
    </source>
</evidence>
<dbReference type="InterPro" id="IPR029047">
    <property type="entry name" value="HSP70_peptide-bd_sf"/>
</dbReference>
<dbReference type="FunFam" id="3.90.640.10:FF:000002">
    <property type="entry name" value="Heat shock 70 kDa"/>
    <property type="match status" value="1"/>
</dbReference>
<protein>
    <submittedName>
        <fullName evidence="6">Heat shock 70 kDa protein</fullName>
    </submittedName>
    <submittedName>
        <fullName evidence="7">Putative Heat shock protein 70 family</fullName>
    </submittedName>
</protein>
<keyword evidence="2 4" id="KW-0547">Nucleotide-binding</keyword>
<reference evidence="7" key="4">
    <citation type="journal article" date="2018" name="Nat. Plants">
        <title>Whole-genome landscape of Medicago truncatula symbiotic genes.</title>
        <authorList>
            <person name="Pecrix Y."/>
            <person name="Gamas P."/>
            <person name="Carrere S."/>
        </authorList>
    </citation>
    <scope>NUCLEOTIDE SEQUENCE</scope>
    <source>
        <tissue evidence="7">Leaves</tissue>
    </source>
</reference>
<dbReference type="SUPFAM" id="SSF100934">
    <property type="entry name" value="Heat shock protein 70kD (HSP70), C-terminal subdomain"/>
    <property type="match status" value="1"/>
</dbReference>
<dbReference type="GO" id="GO:0042026">
    <property type="term" value="P:protein refolding"/>
    <property type="evidence" value="ECO:0000318"/>
    <property type="project" value="GO_Central"/>
</dbReference>
<dbReference type="Gene3D" id="1.20.1270.10">
    <property type="match status" value="1"/>
</dbReference>
<dbReference type="PROSITE" id="PS00297">
    <property type="entry name" value="HSP70_1"/>
    <property type="match status" value="1"/>
</dbReference>
<dbReference type="GO" id="GO:0031072">
    <property type="term" value="F:heat shock protein binding"/>
    <property type="evidence" value="ECO:0000318"/>
    <property type="project" value="GO_Central"/>
</dbReference>
<comment type="similarity">
    <text evidence="1 4">Belongs to the heat shock protein 70 family.</text>
</comment>
<dbReference type="GO" id="GO:0140662">
    <property type="term" value="F:ATP-dependent protein folding chaperone"/>
    <property type="evidence" value="ECO:0007669"/>
    <property type="project" value="InterPro"/>
</dbReference>
<dbReference type="STRING" id="3880.G7KZZ2"/>
<organism evidence="6 9">
    <name type="scientific">Medicago truncatula</name>
    <name type="common">Barrel medic</name>
    <name type="synonym">Medicago tribuloides</name>
    <dbReference type="NCBI Taxonomy" id="3880"/>
    <lineage>
        <taxon>Eukaryota</taxon>
        <taxon>Viridiplantae</taxon>
        <taxon>Streptophyta</taxon>
        <taxon>Embryophyta</taxon>
        <taxon>Tracheophyta</taxon>
        <taxon>Spermatophyta</taxon>
        <taxon>Magnoliopsida</taxon>
        <taxon>eudicotyledons</taxon>
        <taxon>Gunneridae</taxon>
        <taxon>Pentapetalae</taxon>
        <taxon>rosids</taxon>
        <taxon>fabids</taxon>
        <taxon>Fabales</taxon>
        <taxon>Fabaceae</taxon>
        <taxon>Papilionoideae</taxon>
        <taxon>50 kb inversion clade</taxon>
        <taxon>NPAAA clade</taxon>
        <taxon>Hologalegina</taxon>
        <taxon>IRL clade</taxon>
        <taxon>Trifolieae</taxon>
        <taxon>Medicago</taxon>
    </lineage>
</organism>
<dbReference type="PROSITE" id="PS00329">
    <property type="entry name" value="HSP70_2"/>
    <property type="match status" value="1"/>
</dbReference>